<dbReference type="EC" id="2.7.13.3" evidence="3"/>
<evidence type="ECO:0000313" key="11">
    <source>
        <dbReference type="Proteomes" id="UP000217250"/>
    </source>
</evidence>
<dbReference type="KEGG" id="cgh:CGC50_00995"/>
<dbReference type="SMART" id="SM00388">
    <property type="entry name" value="HisKA"/>
    <property type="match status" value="1"/>
</dbReference>
<name>A0A250FN95_9FLAO</name>
<keyword evidence="7" id="KW-0472">Membrane</keyword>
<dbReference type="SUPFAM" id="SSF55874">
    <property type="entry name" value="ATPase domain of HSP90 chaperone/DNA topoisomerase II/histidine kinase"/>
    <property type="match status" value="1"/>
</dbReference>
<dbReference type="Pfam" id="PF00512">
    <property type="entry name" value="HisKA"/>
    <property type="match status" value="1"/>
</dbReference>
<dbReference type="GO" id="GO:0000155">
    <property type="term" value="F:phosphorelay sensor kinase activity"/>
    <property type="evidence" value="ECO:0007669"/>
    <property type="project" value="InterPro"/>
</dbReference>
<evidence type="ECO:0000256" key="4">
    <source>
        <dbReference type="ARBA" id="ARBA00022553"/>
    </source>
</evidence>
<evidence type="ECO:0000256" key="7">
    <source>
        <dbReference type="SAM" id="Phobius"/>
    </source>
</evidence>
<keyword evidence="7" id="KW-1133">Transmembrane helix</keyword>
<dbReference type="PROSITE" id="PS50885">
    <property type="entry name" value="HAMP"/>
    <property type="match status" value="1"/>
</dbReference>
<protein>
    <recommendedName>
        <fullName evidence="3">histidine kinase</fullName>
        <ecNumber evidence="3">2.7.13.3</ecNumber>
    </recommendedName>
</protein>
<dbReference type="InterPro" id="IPR004358">
    <property type="entry name" value="Sig_transdc_His_kin-like_C"/>
</dbReference>
<feature type="transmembrane region" description="Helical" evidence="7">
    <location>
        <begin position="12"/>
        <end position="34"/>
    </location>
</feature>
<feature type="domain" description="Histidine kinase" evidence="8">
    <location>
        <begin position="275"/>
        <end position="484"/>
    </location>
</feature>
<accession>A0A250FN95</accession>
<dbReference type="CDD" id="cd00082">
    <property type="entry name" value="HisKA"/>
    <property type="match status" value="1"/>
</dbReference>
<dbReference type="RefSeq" id="WP_095909321.1">
    <property type="nucleotide sequence ID" value="NZ_CAUVLU010000028.1"/>
</dbReference>
<gene>
    <name evidence="10" type="ORF">CGC50_00995</name>
</gene>
<dbReference type="PANTHER" id="PTHR43065:SF42">
    <property type="entry name" value="TWO-COMPONENT SENSOR PPRA"/>
    <property type="match status" value="1"/>
</dbReference>
<comment type="catalytic activity">
    <reaction evidence="1">
        <text>ATP + protein L-histidine = ADP + protein N-phospho-L-histidine.</text>
        <dbReference type="EC" id="2.7.13.3"/>
    </reaction>
</comment>
<keyword evidence="6 10" id="KW-0418">Kinase</keyword>
<feature type="transmembrane region" description="Helical" evidence="7">
    <location>
        <begin position="188"/>
        <end position="207"/>
    </location>
</feature>
<evidence type="ECO:0000256" key="6">
    <source>
        <dbReference type="ARBA" id="ARBA00022777"/>
    </source>
</evidence>
<dbReference type="Proteomes" id="UP000217250">
    <property type="component" value="Chromosome"/>
</dbReference>
<dbReference type="SUPFAM" id="SSF47384">
    <property type="entry name" value="Homodimeric domain of signal transducing histidine kinase"/>
    <property type="match status" value="1"/>
</dbReference>
<evidence type="ECO:0000256" key="3">
    <source>
        <dbReference type="ARBA" id="ARBA00012438"/>
    </source>
</evidence>
<sequence length="489" mass="55862">MSAFHSLRFRIFVSLIGITILSFITIAIVTIYQYRNQSRIYHNERLLRKEQQLAMQLRYVFSQTTFPVEDKYIPVIFREEIYRIADIENINFNLYTINGTFLISSQAGLRENKELHCIPDSILTALSSSVDKRLVFQAPEEGGSYQYSYSYVNDLQYKPLLIVHIPHFENDTFNEGFLQDSLYNLGSAYGAILLLTIVVALVISRYITRSLKEIQHRLRTTHFLGKNEKINVKNTTTEIGELIFSYNEMVDEIEKSKKALAKIEREKMWKDMAKQIAHEIKNPLTPMRLSVQNFERRFTPEDPQCREKVANFTQMLLQHIDTLSDISDAFSSFVSMPAQKKELSDINAIIRRTIAVFDLPYIHFESSQETIELCVDRNQMNRMLTNLLKNALYATDSTPTPLIEVTSFIEGNYAYIVVKDNGSGVPIELQERIFEPKFTTKNTAGSGLGLAMVKHIVSAHAGKITLSSEVGKGASFTIKLSGVGQETNL</sequence>
<evidence type="ECO:0000256" key="5">
    <source>
        <dbReference type="ARBA" id="ARBA00022679"/>
    </source>
</evidence>
<comment type="subcellular location">
    <subcellularLocation>
        <location evidence="2">Membrane</location>
    </subcellularLocation>
</comment>
<dbReference type="InterPro" id="IPR003594">
    <property type="entry name" value="HATPase_dom"/>
</dbReference>
<proteinExistence type="predicted"/>
<evidence type="ECO:0000259" key="8">
    <source>
        <dbReference type="PROSITE" id="PS50109"/>
    </source>
</evidence>
<dbReference type="AlphaFoldDB" id="A0A250FN95"/>
<dbReference type="PANTHER" id="PTHR43065">
    <property type="entry name" value="SENSOR HISTIDINE KINASE"/>
    <property type="match status" value="1"/>
</dbReference>
<reference evidence="11" key="1">
    <citation type="submission" date="2017-06" db="EMBL/GenBank/DDBJ databases">
        <title>Capnocytophaga spp. assemblies.</title>
        <authorList>
            <person name="Gulvik C.A."/>
        </authorList>
    </citation>
    <scope>NUCLEOTIDE SEQUENCE [LARGE SCALE GENOMIC DNA]</scope>
    <source>
        <strain evidence="11">H1496</strain>
    </source>
</reference>
<feature type="domain" description="HAMP" evidence="9">
    <location>
        <begin position="205"/>
        <end position="258"/>
    </location>
</feature>
<dbReference type="InterPro" id="IPR036097">
    <property type="entry name" value="HisK_dim/P_sf"/>
</dbReference>
<dbReference type="EMBL" id="CP022386">
    <property type="protein sequence ID" value="ATA85855.1"/>
    <property type="molecule type" value="Genomic_DNA"/>
</dbReference>
<keyword evidence="5" id="KW-0808">Transferase</keyword>
<dbReference type="InterPro" id="IPR003660">
    <property type="entry name" value="HAMP_dom"/>
</dbReference>
<evidence type="ECO:0000256" key="2">
    <source>
        <dbReference type="ARBA" id="ARBA00004370"/>
    </source>
</evidence>
<dbReference type="SMART" id="SM00387">
    <property type="entry name" value="HATPase_c"/>
    <property type="match status" value="1"/>
</dbReference>
<dbReference type="Gene3D" id="1.10.287.130">
    <property type="match status" value="1"/>
</dbReference>
<dbReference type="InterPro" id="IPR003661">
    <property type="entry name" value="HisK_dim/P_dom"/>
</dbReference>
<dbReference type="GO" id="GO:0016020">
    <property type="term" value="C:membrane"/>
    <property type="evidence" value="ECO:0007669"/>
    <property type="project" value="UniProtKB-SubCell"/>
</dbReference>
<evidence type="ECO:0000256" key="1">
    <source>
        <dbReference type="ARBA" id="ARBA00000085"/>
    </source>
</evidence>
<evidence type="ECO:0000259" key="9">
    <source>
        <dbReference type="PROSITE" id="PS50885"/>
    </source>
</evidence>
<dbReference type="GeneID" id="84807143"/>
<dbReference type="Pfam" id="PF02518">
    <property type="entry name" value="HATPase_c"/>
    <property type="match status" value="1"/>
</dbReference>
<organism evidence="10 11">
    <name type="scientific">Capnocytophaga gingivalis</name>
    <dbReference type="NCBI Taxonomy" id="1017"/>
    <lineage>
        <taxon>Bacteria</taxon>
        <taxon>Pseudomonadati</taxon>
        <taxon>Bacteroidota</taxon>
        <taxon>Flavobacteriia</taxon>
        <taxon>Flavobacteriales</taxon>
        <taxon>Flavobacteriaceae</taxon>
        <taxon>Capnocytophaga</taxon>
    </lineage>
</organism>
<dbReference type="OrthoDB" id="9776727at2"/>
<dbReference type="PRINTS" id="PR00344">
    <property type="entry name" value="BCTRLSENSOR"/>
</dbReference>
<dbReference type="CDD" id="cd00075">
    <property type="entry name" value="HATPase"/>
    <property type="match status" value="1"/>
</dbReference>
<dbReference type="InterPro" id="IPR005467">
    <property type="entry name" value="His_kinase_dom"/>
</dbReference>
<dbReference type="Gene3D" id="3.30.565.10">
    <property type="entry name" value="Histidine kinase-like ATPase, C-terminal domain"/>
    <property type="match status" value="1"/>
</dbReference>
<dbReference type="InterPro" id="IPR036890">
    <property type="entry name" value="HATPase_C_sf"/>
</dbReference>
<keyword evidence="7" id="KW-0812">Transmembrane</keyword>
<evidence type="ECO:0000313" key="10">
    <source>
        <dbReference type="EMBL" id="ATA85855.1"/>
    </source>
</evidence>
<keyword evidence="4" id="KW-0597">Phosphoprotein</keyword>
<dbReference type="Gene3D" id="6.10.340.10">
    <property type="match status" value="1"/>
</dbReference>
<dbReference type="PROSITE" id="PS50109">
    <property type="entry name" value="HIS_KIN"/>
    <property type="match status" value="1"/>
</dbReference>